<dbReference type="GO" id="GO:0016020">
    <property type="term" value="C:membrane"/>
    <property type="evidence" value="ECO:0007669"/>
    <property type="project" value="UniProtKB-SubCell"/>
</dbReference>
<evidence type="ECO:0000256" key="5">
    <source>
        <dbReference type="SAM" id="Phobius"/>
    </source>
</evidence>
<proteinExistence type="predicted"/>
<dbReference type="InterPro" id="IPR023352">
    <property type="entry name" value="MAPEG-like_dom_sf"/>
</dbReference>
<dbReference type="InterPro" id="IPR001129">
    <property type="entry name" value="Membr-assoc_MAPEG"/>
</dbReference>
<keyword evidence="2 5" id="KW-0812">Transmembrane</keyword>
<keyword evidence="4 5" id="KW-0472">Membrane</keyword>
<protein>
    <recommendedName>
        <fullName evidence="8">MAPEG family protein</fullName>
    </recommendedName>
</protein>
<dbReference type="EMBL" id="JWIC01000007">
    <property type="protein sequence ID" value="KID56285.1"/>
    <property type="molecule type" value="Genomic_DNA"/>
</dbReference>
<dbReference type="SUPFAM" id="SSF161084">
    <property type="entry name" value="MAPEG domain-like"/>
    <property type="match status" value="1"/>
</dbReference>
<dbReference type="Gene3D" id="1.20.120.550">
    <property type="entry name" value="Membrane associated eicosanoid/glutathione metabolism-like domain"/>
    <property type="match status" value="1"/>
</dbReference>
<dbReference type="Proteomes" id="UP000031327">
    <property type="component" value="Unassembled WGS sequence"/>
</dbReference>
<comment type="subcellular location">
    <subcellularLocation>
        <location evidence="1">Membrane</location>
    </subcellularLocation>
</comment>
<dbReference type="RefSeq" id="WP_039610857.1">
    <property type="nucleotide sequence ID" value="NZ_JWIC01000007.1"/>
</dbReference>
<accession>A0A0C1QA34</accession>
<reference evidence="6 7" key="1">
    <citation type="submission" date="2014-12" db="EMBL/GenBank/DDBJ databases">
        <title>Draft Genome Sequence of Pseudoalteromonas luteoviolacea HI1.</title>
        <authorList>
            <person name="Asahina A.Y."/>
            <person name="Hadfield M.G."/>
        </authorList>
    </citation>
    <scope>NUCLEOTIDE SEQUENCE [LARGE SCALE GENOMIC DNA]</scope>
    <source>
        <strain evidence="6 7">HI1</strain>
    </source>
</reference>
<evidence type="ECO:0000256" key="1">
    <source>
        <dbReference type="ARBA" id="ARBA00004370"/>
    </source>
</evidence>
<feature type="transmembrane region" description="Helical" evidence="5">
    <location>
        <begin position="66"/>
        <end position="94"/>
    </location>
</feature>
<evidence type="ECO:0000256" key="3">
    <source>
        <dbReference type="ARBA" id="ARBA00022989"/>
    </source>
</evidence>
<evidence type="ECO:0000313" key="6">
    <source>
        <dbReference type="EMBL" id="KID56285.1"/>
    </source>
</evidence>
<evidence type="ECO:0000256" key="2">
    <source>
        <dbReference type="ARBA" id="ARBA00022692"/>
    </source>
</evidence>
<comment type="caution">
    <text evidence="6">The sequence shown here is derived from an EMBL/GenBank/DDBJ whole genome shotgun (WGS) entry which is preliminary data.</text>
</comment>
<keyword evidence="3 5" id="KW-1133">Transmembrane helix</keyword>
<dbReference type="Pfam" id="PF01124">
    <property type="entry name" value="MAPEG"/>
    <property type="match status" value="1"/>
</dbReference>
<evidence type="ECO:0008006" key="8">
    <source>
        <dbReference type="Google" id="ProtNLM"/>
    </source>
</evidence>
<dbReference type="OrthoDB" id="6310358at2"/>
<gene>
    <name evidence="6" type="ORF">JF50_18715</name>
</gene>
<feature type="transmembrane region" description="Helical" evidence="5">
    <location>
        <begin position="115"/>
        <end position="137"/>
    </location>
</feature>
<dbReference type="AlphaFoldDB" id="A0A0C1QA34"/>
<sequence length="138" mass="16077">MWIQYPIFALVLLFLWLWLATACLRIKAVRRGELSLQAVNFVLKDQMAERTRLYGNSYDNQYQQPVLFICLLALLHIESVSGIGWYALACVFVVARYWHCYEHIRSTNIKRRTMAFALSSVSLFGGWTAWFTTMTLAQ</sequence>
<name>A0A0C1QA34_9GAMM</name>
<evidence type="ECO:0000313" key="7">
    <source>
        <dbReference type="Proteomes" id="UP000031327"/>
    </source>
</evidence>
<evidence type="ECO:0000256" key="4">
    <source>
        <dbReference type="ARBA" id="ARBA00023136"/>
    </source>
</evidence>
<organism evidence="6 7">
    <name type="scientific">Pseudoalteromonas luteoviolacea</name>
    <dbReference type="NCBI Taxonomy" id="43657"/>
    <lineage>
        <taxon>Bacteria</taxon>
        <taxon>Pseudomonadati</taxon>
        <taxon>Pseudomonadota</taxon>
        <taxon>Gammaproteobacteria</taxon>
        <taxon>Alteromonadales</taxon>
        <taxon>Pseudoalteromonadaceae</taxon>
        <taxon>Pseudoalteromonas</taxon>
    </lineage>
</organism>